<reference evidence="1 2" key="1">
    <citation type="submission" date="2018-05" db="EMBL/GenBank/DDBJ databases">
        <title>Genomic Encyclopedia of Type Strains, Phase IV (KMG-IV): sequencing the most valuable type-strain genomes for metagenomic binning, comparative biology and taxonomic classification.</title>
        <authorList>
            <person name="Goeker M."/>
        </authorList>
    </citation>
    <scope>NUCLEOTIDE SEQUENCE [LARGE SCALE GENOMIC DNA]</scope>
    <source>
        <strain evidence="1 2">DSM 25134</strain>
    </source>
</reference>
<gene>
    <name evidence="1" type="ORF">DFR38_11683</name>
</gene>
<evidence type="ECO:0000313" key="2">
    <source>
        <dbReference type="Proteomes" id="UP000248395"/>
    </source>
</evidence>
<protein>
    <submittedName>
        <fullName evidence="1">Uncharacterized protein</fullName>
    </submittedName>
</protein>
<dbReference type="EMBL" id="QJKC01000016">
    <property type="protein sequence ID" value="PXX42973.1"/>
    <property type="molecule type" value="Genomic_DNA"/>
</dbReference>
<evidence type="ECO:0000313" key="1">
    <source>
        <dbReference type="EMBL" id="PXX42973.1"/>
    </source>
</evidence>
<accession>A0A318JGY1</accession>
<proteinExistence type="predicted"/>
<sequence length="214" mass="23465">MAEIGKSISECVSFLSKVGAECELLTRLLKQELSNLLSDGSVSKCVIAGSWIEATETDSNDWVFTGIAHSLPVIIKPKRTVGAHLFFQISFVGDGIAAVGNEQPLLHVGFWSDPVDFDENWMGFPLEESALANLTLEQDLLFRWSTSGVSASQWTYSLRLAEINTMGDVQQKIVAPVRALLRGESASDAFSHAVHSIVHYGEVEDDPGHYRVLQ</sequence>
<comment type="caution">
    <text evidence="1">The sequence shown here is derived from an EMBL/GenBank/DDBJ whole genome shotgun (WGS) entry which is preliminary data.</text>
</comment>
<dbReference type="RefSeq" id="WP_059285398.1">
    <property type="nucleotide sequence ID" value="NZ_LNQU01000025.1"/>
</dbReference>
<organism evidence="1 2">
    <name type="scientific">Aquitalea magnusonii</name>
    <dbReference type="NCBI Taxonomy" id="332411"/>
    <lineage>
        <taxon>Bacteria</taxon>
        <taxon>Pseudomonadati</taxon>
        <taxon>Pseudomonadota</taxon>
        <taxon>Betaproteobacteria</taxon>
        <taxon>Neisseriales</taxon>
        <taxon>Chromobacteriaceae</taxon>
        <taxon>Aquitalea</taxon>
    </lineage>
</organism>
<dbReference type="Proteomes" id="UP000248395">
    <property type="component" value="Unassembled WGS sequence"/>
</dbReference>
<dbReference type="AlphaFoldDB" id="A0A318JGY1"/>
<keyword evidence="2" id="KW-1185">Reference proteome</keyword>
<name>A0A318JGY1_9NEIS</name>